<feature type="binding site" evidence="12">
    <location>
        <position position="656"/>
    </location>
    <ligand>
        <name>Zn(2+)</name>
        <dbReference type="ChEBI" id="CHEBI:29105"/>
        <label>1</label>
        <note>catalytic</note>
    </ligand>
</feature>
<evidence type="ECO:0000256" key="5">
    <source>
        <dbReference type="ARBA" id="ARBA00022603"/>
    </source>
</evidence>
<evidence type="ECO:0000256" key="3">
    <source>
        <dbReference type="ARBA" id="ARBA00009553"/>
    </source>
</evidence>
<keyword evidence="10" id="KW-0486">Methionine biosynthesis</keyword>
<dbReference type="SUPFAM" id="SSF51726">
    <property type="entry name" value="UROD/MetE-like"/>
    <property type="match status" value="2"/>
</dbReference>
<dbReference type="EMBL" id="JANCYW010000009">
    <property type="protein sequence ID" value="KAK4536772.1"/>
    <property type="molecule type" value="Genomic_DNA"/>
</dbReference>
<evidence type="ECO:0000256" key="2">
    <source>
        <dbReference type="ARBA" id="ARBA00004681"/>
    </source>
</evidence>
<keyword evidence="5" id="KW-0489">Methyltransferase</keyword>
<dbReference type="InterPro" id="IPR013215">
    <property type="entry name" value="Cbl-indep_Met_Synth_N"/>
</dbReference>
<dbReference type="PIRSF" id="PIRSF000382">
    <property type="entry name" value="MeTrfase_B12_ind"/>
    <property type="match status" value="1"/>
</dbReference>
<accession>A0AAV9IWU3</accession>
<dbReference type="GO" id="GO:0003871">
    <property type="term" value="F:5-methyltetrahydropteroyltriglutamate-homocysteine S-methyltransferase activity"/>
    <property type="evidence" value="ECO:0007669"/>
    <property type="project" value="UniProtKB-EC"/>
</dbReference>
<evidence type="ECO:0000313" key="16">
    <source>
        <dbReference type="EMBL" id="KAK4536772.1"/>
    </source>
</evidence>
<evidence type="ECO:0000256" key="11">
    <source>
        <dbReference type="PIRSR" id="PIRSR000382-1"/>
    </source>
</evidence>
<dbReference type="InterPro" id="IPR002629">
    <property type="entry name" value="Met_Synth_C/arc"/>
</dbReference>
<proteinExistence type="inferred from homology"/>
<dbReference type="HAMAP" id="MF_00172">
    <property type="entry name" value="Meth_synth"/>
    <property type="match status" value="1"/>
</dbReference>
<dbReference type="NCBIfam" id="NF003556">
    <property type="entry name" value="PRK05222.1"/>
    <property type="match status" value="1"/>
</dbReference>
<evidence type="ECO:0000259" key="14">
    <source>
        <dbReference type="Pfam" id="PF01717"/>
    </source>
</evidence>
<evidence type="ECO:0000256" key="10">
    <source>
        <dbReference type="ARBA" id="ARBA00023167"/>
    </source>
</evidence>
<evidence type="ECO:0000256" key="6">
    <source>
        <dbReference type="ARBA" id="ARBA00022605"/>
    </source>
</evidence>
<keyword evidence="17" id="KW-1185">Reference proteome</keyword>
<dbReference type="Pfam" id="PF01717">
    <property type="entry name" value="Meth_synt_2"/>
    <property type="match status" value="1"/>
</dbReference>
<feature type="binding site" evidence="11">
    <location>
        <begin position="446"/>
        <end position="448"/>
    </location>
    <ligand>
        <name>L-homocysteine</name>
        <dbReference type="ChEBI" id="CHEBI:58199"/>
    </ligand>
</feature>
<feature type="binding site" evidence="12">
    <location>
        <position position="680"/>
    </location>
    <ligand>
        <name>Zn(2+)</name>
        <dbReference type="ChEBI" id="CHEBI:29105"/>
        <label>1</label>
        <note>catalytic</note>
    </ligand>
</feature>
<feature type="binding site" evidence="11">
    <location>
        <position position="130"/>
    </location>
    <ligand>
        <name>5-methyltetrahydropteroyltri-L-glutamate</name>
        <dbReference type="ChEBI" id="CHEBI:58207"/>
    </ligand>
</feature>
<feature type="binding site" evidence="11">
    <location>
        <position position="614"/>
    </location>
    <ligand>
        <name>L-homocysteine</name>
        <dbReference type="ChEBI" id="CHEBI:58199"/>
    </ligand>
</feature>
<evidence type="ECO:0000313" key="17">
    <source>
        <dbReference type="Proteomes" id="UP001301350"/>
    </source>
</evidence>
<keyword evidence="9 12" id="KW-0862">Zinc</keyword>
<feature type="binding site" evidence="11">
    <location>
        <position position="499"/>
    </location>
    <ligand>
        <name>L-methionine</name>
        <dbReference type="ChEBI" id="CHEBI:57844"/>
    </ligand>
</feature>
<dbReference type="NCBIfam" id="TIGR01371">
    <property type="entry name" value="met_syn_B12ind"/>
    <property type="match status" value="1"/>
</dbReference>
<sequence length="774" mass="86635">MVRTHALGFPRFGAHRELKQAVERFWKGDLSADELLQAGKSIRAAHWQLQRQAGVDLVAANDFSYYDHVLDASAMLGVVPKRFGAELRDGRSVTLDDYFRMARGRSQAKSGSAAAADVQPCEMTKWFDTNYHYIVPELEESQTFRLASTKVLDETAEALQLGYQVKPVLLGPLTYLWLSKPCGAEFDRLSLLPRVLPVYEEVLRKLDARAEWVQLDEPILVLDLPPAWRAAFSDAYRHLDSVKRGHKILLATYFGAIDQNLDTVAGMPVDGLHVDVVRAPQQLSEVDAALPAHQVLSLGVVDGRNVWRTDLQAVLTAIEPVRARRGERLWLAPSCSLLHAPVDLSLETALDAELRSWLAFSVQKLEEVVVLSRALTHGREAVAAPLEENAQAVALRCKSPRTCNPQVRARLDGVTDAMKARPGPYAERRQAQRESLRLPLLPTTTIGSFPQTAEIRAARRQFRAGKITRQQYVEAMRGEIERVVKRQTELGLDVLVHGEPERNDMVEYFGELLDGFAFTQHGWVQSYGSRGVKPPIIYGDVSRPAAMTVEWSRFAQSLTDRPMKGMLTGPVTVLQWSFVRDDQPRAHTAFQIALALRDEVADLERAGIRVIQIDEPALREGVPLKVRERDAYLQWAVDAFRLAAGVAANATQIHTHMCYAEFNDIIEAIAALDADAISIESSRSRMELLEVFQRFEYPNEIGPGVYDIHSPRVPSVEEITALVRAAARYIPAERLWINPDCGLKTRGWPEVNQALTNMVTVAKQMREELKSSQA</sequence>
<feature type="binding site" evidence="11">
    <location>
        <position position="576"/>
    </location>
    <ligand>
        <name>5-methyltetrahydropteroyltri-L-glutamate</name>
        <dbReference type="ChEBI" id="CHEBI:58207"/>
    </ligand>
</feature>
<feature type="binding site" evidence="11">
    <location>
        <position position="614"/>
    </location>
    <ligand>
        <name>L-methionine</name>
        <dbReference type="ChEBI" id="CHEBI:57844"/>
    </ligand>
</feature>
<dbReference type="FunFam" id="3.20.20.210:FF:000002">
    <property type="entry name" value="5-methyltetrahydropteroyltriglutamate--homocysteine methyltransferase"/>
    <property type="match status" value="1"/>
</dbReference>
<dbReference type="Gene3D" id="3.20.20.210">
    <property type="match status" value="2"/>
</dbReference>
<feature type="domain" description="Cobalamin-independent methionine synthase MetE N-terminal" evidence="15">
    <location>
        <begin position="4"/>
        <end position="323"/>
    </location>
</feature>
<feature type="domain" description="Cobalamin-independent methionine synthase MetE C-terminal/archaeal" evidence="14">
    <location>
        <begin position="441"/>
        <end position="763"/>
    </location>
</feature>
<feature type="binding site" evidence="12">
    <location>
        <position position="658"/>
    </location>
    <ligand>
        <name>Zn(2+)</name>
        <dbReference type="ChEBI" id="CHEBI:29105"/>
        <label>2</label>
    </ligand>
</feature>
<gene>
    <name evidence="16" type="ORF">CDCA_CDCA09G2797</name>
</gene>
<keyword evidence="6" id="KW-0028">Amino-acid biosynthesis</keyword>
<reference evidence="16 17" key="1">
    <citation type="submission" date="2022-07" db="EMBL/GenBank/DDBJ databases">
        <title>Genome-wide signatures of adaptation to extreme environments.</title>
        <authorList>
            <person name="Cho C.H."/>
            <person name="Yoon H.S."/>
        </authorList>
    </citation>
    <scope>NUCLEOTIDE SEQUENCE [LARGE SCALE GENOMIC DNA]</scope>
    <source>
        <strain evidence="16 17">DBV 063 E5</strain>
    </source>
</reference>
<dbReference type="CDD" id="cd03311">
    <property type="entry name" value="CIMS_C_terminal_like"/>
    <property type="match status" value="1"/>
</dbReference>
<comment type="caution">
    <text evidence="16">The sequence shown here is derived from an EMBL/GenBank/DDBJ whole genome shotgun (WGS) entry which is preliminary data.</text>
</comment>
<dbReference type="InterPro" id="IPR038071">
    <property type="entry name" value="UROD/MetE-like_sf"/>
</dbReference>
<protein>
    <recommendedName>
        <fullName evidence="4">5-methyltetrahydropteroyltriglutamate--homocysteine S-methyltransferase</fullName>
        <ecNumber evidence="4">2.1.1.14</ecNumber>
    </recommendedName>
</protein>
<dbReference type="FunFam" id="3.20.20.210:FF:000003">
    <property type="entry name" value="5-methyltetrahydropteroyltriglutamate--homocysteine methyltransferase"/>
    <property type="match status" value="1"/>
</dbReference>
<dbReference type="GO" id="GO:0032259">
    <property type="term" value="P:methylation"/>
    <property type="evidence" value="ECO:0007669"/>
    <property type="project" value="UniProtKB-KW"/>
</dbReference>
<dbReference type="AlphaFoldDB" id="A0AAV9IWU3"/>
<feature type="binding site" evidence="12">
    <location>
        <position position="741"/>
    </location>
    <ligand>
        <name>Zn(2+)</name>
        <dbReference type="ChEBI" id="CHEBI:29105"/>
        <label>1</label>
        <note>catalytic</note>
    </ligand>
</feature>
<dbReference type="Pfam" id="PF08267">
    <property type="entry name" value="Meth_synt_1"/>
    <property type="match status" value="1"/>
</dbReference>
<comment type="function">
    <text evidence="1">Catalyzes the transfer of a methyl group from 5-methyltetrahydrofolate to homocysteine resulting in methionine formation.</text>
</comment>
<evidence type="ECO:0000256" key="13">
    <source>
        <dbReference type="PIRSR" id="PIRSR000382-3"/>
    </source>
</evidence>
<dbReference type="PANTHER" id="PTHR30519">
    <property type="entry name" value="5-METHYLTETRAHYDROPTEROYLTRIGLUTAMATE--HOMOCYSTEINE METHYLTRANSFERASE"/>
    <property type="match status" value="1"/>
</dbReference>
<evidence type="ECO:0000256" key="7">
    <source>
        <dbReference type="ARBA" id="ARBA00022679"/>
    </source>
</evidence>
<comment type="similarity">
    <text evidence="3">Belongs to the vitamin-B12 independent methionine synthase family.</text>
</comment>
<keyword evidence="7" id="KW-0808">Transferase</keyword>
<feature type="binding site" evidence="11">
    <location>
        <begin position="446"/>
        <end position="448"/>
    </location>
    <ligand>
        <name>L-methionine</name>
        <dbReference type="ChEBI" id="CHEBI:57844"/>
    </ligand>
</feature>
<dbReference type="InterPro" id="IPR006276">
    <property type="entry name" value="Cobalamin-indep_Met_synthase"/>
</dbReference>
<comment type="cofactor">
    <cofactor evidence="12">
        <name>Zn(2+)</name>
        <dbReference type="ChEBI" id="CHEBI:29105"/>
    </cofactor>
    <text evidence="12">Binds 2 Zn(2+) ions per subunit.</text>
</comment>
<dbReference type="EC" id="2.1.1.14" evidence="4"/>
<dbReference type="GO" id="GO:0071265">
    <property type="term" value="P:L-methionine biosynthetic process"/>
    <property type="evidence" value="ECO:0007669"/>
    <property type="project" value="UniProtKB-ARBA"/>
</dbReference>
<evidence type="ECO:0000256" key="9">
    <source>
        <dbReference type="ARBA" id="ARBA00022833"/>
    </source>
</evidence>
<evidence type="ECO:0000259" key="15">
    <source>
        <dbReference type="Pfam" id="PF08267"/>
    </source>
</evidence>
<comment type="pathway">
    <text evidence="2">Amino-acid biosynthesis; L-methionine biosynthesis via de novo pathway; L-methionine from L-homocysteine (MetE route): step 1/1.</text>
</comment>
<keyword evidence="8 12" id="KW-0479">Metal-binding</keyword>
<dbReference type="CDD" id="cd03312">
    <property type="entry name" value="CIMS_N_terminal_like"/>
    <property type="match status" value="1"/>
</dbReference>
<evidence type="ECO:0000256" key="1">
    <source>
        <dbReference type="ARBA" id="ARBA00002777"/>
    </source>
</evidence>
<dbReference type="Proteomes" id="UP001301350">
    <property type="component" value="Unassembled WGS sequence"/>
</dbReference>
<name>A0AAV9IWU3_CYACA</name>
<dbReference type="GO" id="GO:0008270">
    <property type="term" value="F:zinc ion binding"/>
    <property type="evidence" value="ECO:0007669"/>
    <property type="project" value="InterPro"/>
</dbReference>
<evidence type="ECO:0000256" key="12">
    <source>
        <dbReference type="PIRSR" id="PIRSR000382-2"/>
    </source>
</evidence>
<organism evidence="16 17">
    <name type="scientific">Cyanidium caldarium</name>
    <name type="common">Red alga</name>
    <dbReference type="NCBI Taxonomy" id="2771"/>
    <lineage>
        <taxon>Eukaryota</taxon>
        <taxon>Rhodophyta</taxon>
        <taxon>Bangiophyceae</taxon>
        <taxon>Cyanidiales</taxon>
        <taxon>Cyanidiaceae</taxon>
        <taxon>Cyanidium</taxon>
    </lineage>
</organism>
<evidence type="ECO:0000256" key="8">
    <source>
        <dbReference type="ARBA" id="ARBA00022723"/>
    </source>
</evidence>
<evidence type="ECO:0000256" key="4">
    <source>
        <dbReference type="ARBA" id="ARBA00012034"/>
    </source>
</evidence>
<feature type="active site" description="Proton donor" evidence="13">
    <location>
        <position position="709"/>
    </location>
</feature>
<feature type="binding site" evidence="11">
    <location>
        <position position="19"/>
    </location>
    <ligand>
        <name>5-methyltetrahydropteroyltri-L-glutamate</name>
        <dbReference type="ChEBI" id="CHEBI:58207"/>
    </ligand>
</feature>